<comment type="function">
    <text evidence="14 15">Catalyzes the oxidation of 3-carboxy-2-hydroxy-4-methylpentanoate (3-isopropylmalate) to 3-carboxy-4-methyl-2-oxopentanoate. The product decarboxylates to 4-methyl-2 oxopentanoate.</text>
</comment>
<sequence length="374" mass="41885">MSDKYFKIAVLPGDGIGPEIINESIKILDVIAEVFEYKFQFDYGLIGADAIFKTGDPLPEETLKICRESDAVLFGAIGDPSFDNNPEAKVRPEQGLLKLRKELGLFANLRPLKTYASLIEKSPLKREIIEGADIQIFRELVSGIYFGEKFTDPEGNYAYDVCKYSREDILPIAHMAFKEAQKRNKKLTLIDKANVLDTSRLWRKICQEIAQEYPDVQLDYMFVDNAAMQLILNPKQFDVILTENMFGDIISDEASVIGGSIGLLPSASVGEKNALFEPIHGSYPQAKGKGIANPVASILSVAMMLDHLNLKPAADKLRQSVEHAIENKYVTIDLNTKQYYSTSEVGSFIADHIRYSEKSYYNFENVKIGKSTIV</sequence>
<dbReference type="InterPro" id="IPR019818">
    <property type="entry name" value="IsoCit/isopropylmalate_DH_CS"/>
</dbReference>
<comment type="pathway">
    <text evidence="3 14 15">Amino-acid biosynthesis; L-leucine biosynthesis; L-leucine from 3-methyl-2-oxobutanoate: step 3/4.</text>
</comment>
<dbReference type="GO" id="GO:0005829">
    <property type="term" value="C:cytosol"/>
    <property type="evidence" value="ECO:0007669"/>
    <property type="project" value="TreeGrafter"/>
</dbReference>
<dbReference type="GO" id="GO:0009098">
    <property type="term" value="P:L-leucine biosynthetic process"/>
    <property type="evidence" value="ECO:0007669"/>
    <property type="project" value="UniProtKB-UniRule"/>
</dbReference>
<keyword evidence="14" id="KW-0963">Cytoplasm</keyword>
<evidence type="ECO:0000256" key="2">
    <source>
        <dbReference type="ARBA" id="ARBA00001936"/>
    </source>
</evidence>
<keyword evidence="10 14" id="KW-0560">Oxidoreductase</keyword>
<feature type="binding site" evidence="14">
    <location>
        <position position="224"/>
    </location>
    <ligand>
        <name>substrate</name>
    </ligand>
</feature>
<dbReference type="GO" id="GO:0003862">
    <property type="term" value="F:3-isopropylmalate dehydrogenase activity"/>
    <property type="evidence" value="ECO:0007669"/>
    <property type="project" value="UniProtKB-UniRule"/>
</dbReference>
<keyword evidence="9 14" id="KW-0460">Magnesium</keyword>
<keyword evidence="11 14" id="KW-0520">NAD</keyword>
<dbReference type="AlphaFoldDB" id="A0AAD1DUF5"/>
<feature type="domain" description="Isopropylmalate dehydrogenase-like" evidence="16">
    <location>
        <begin position="7"/>
        <end position="349"/>
    </location>
</feature>
<evidence type="ECO:0000256" key="11">
    <source>
        <dbReference type="ARBA" id="ARBA00023027"/>
    </source>
</evidence>
<evidence type="ECO:0000256" key="3">
    <source>
        <dbReference type="ARBA" id="ARBA00004762"/>
    </source>
</evidence>
<comment type="cofactor">
    <cofactor evidence="2">
        <name>Mn(2+)</name>
        <dbReference type="ChEBI" id="CHEBI:29035"/>
    </cofactor>
</comment>
<feature type="binding site" evidence="14">
    <location>
        <position position="110"/>
    </location>
    <ligand>
        <name>substrate</name>
    </ligand>
</feature>
<feature type="binding site" evidence="14">
    <location>
        <position position="252"/>
    </location>
    <ligand>
        <name>Mg(2+)</name>
        <dbReference type="ChEBI" id="CHEBI:18420"/>
    </ligand>
</feature>
<keyword evidence="8 14" id="KW-0479">Metal-binding</keyword>
<dbReference type="SUPFAM" id="SSF53659">
    <property type="entry name" value="Isocitrate/Isopropylmalate dehydrogenase-like"/>
    <property type="match status" value="1"/>
</dbReference>
<accession>A0AAD1DUF5</accession>
<feature type="site" description="Important for catalysis" evidence="14">
    <location>
        <position position="192"/>
    </location>
</feature>
<evidence type="ECO:0000313" key="18">
    <source>
        <dbReference type="Proteomes" id="UP000269015"/>
    </source>
</evidence>
<feature type="site" description="Important for catalysis" evidence="14">
    <location>
        <position position="145"/>
    </location>
</feature>
<organism evidence="17 18">
    <name type="scientific">Chryseobacterium indologenes</name>
    <name type="common">Flavobacterium indologenes</name>
    <dbReference type="NCBI Taxonomy" id="253"/>
    <lineage>
        <taxon>Bacteria</taxon>
        <taxon>Pseudomonadati</taxon>
        <taxon>Bacteroidota</taxon>
        <taxon>Flavobacteriia</taxon>
        <taxon>Flavobacteriales</taxon>
        <taxon>Weeksellaceae</taxon>
        <taxon>Chryseobacterium group</taxon>
        <taxon>Chryseobacterium</taxon>
    </lineage>
</organism>
<keyword evidence="13 14" id="KW-0100">Branched-chain amino acid biosynthesis</keyword>
<comment type="subcellular location">
    <subcellularLocation>
        <location evidence="14">Cytoplasm</location>
    </subcellularLocation>
</comment>
<comment type="subunit">
    <text evidence="5 14 15">Homodimer.</text>
</comment>
<feature type="binding site" evidence="14">
    <location>
        <position position="138"/>
    </location>
    <ligand>
        <name>substrate</name>
    </ligand>
</feature>
<evidence type="ECO:0000256" key="10">
    <source>
        <dbReference type="ARBA" id="ARBA00023002"/>
    </source>
</evidence>
<feature type="binding site" evidence="14">
    <location>
        <position position="248"/>
    </location>
    <ligand>
        <name>Mg(2+)</name>
        <dbReference type="ChEBI" id="CHEBI:18420"/>
    </ligand>
</feature>
<dbReference type="PANTHER" id="PTHR42979">
    <property type="entry name" value="3-ISOPROPYLMALATE DEHYDROGENASE"/>
    <property type="match status" value="1"/>
</dbReference>
<comment type="similarity">
    <text evidence="4 14">Belongs to the isocitrate and isopropylmalate dehydrogenases family. LeuB type 1 subfamily.</text>
</comment>
<evidence type="ECO:0000256" key="6">
    <source>
        <dbReference type="ARBA" id="ARBA00022430"/>
    </source>
</evidence>
<dbReference type="HAMAP" id="MF_01033">
    <property type="entry name" value="LeuB_type1"/>
    <property type="match status" value="1"/>
</dbReference>
<proteinExistence type="inferred from homology"/>
<evidence type="ECO:0000256" key="1">
    <source>
        <dbReference type="ARBA" id="ARBA00000624"/>
    </source>
</evidence>
<name>A0AAD1DUF5_CHRID</name>
<evidence type="ECO:0000256" key="5">
    <source>
        <dbReference type="ARBA" id="ARBA00011738"/>
    </source>
</evidence>
<dbReference type="InterPro" id="IPR004429">
    <property type="entry name" value="Isopropylmalate_DH"/>
</dbReference>
<dbReference type="GO" id="GO:0051287">
    <property type="term" value="F:NAD binding"/>
    <property type="evidence" value="ECO:0007669"/>
    <property type="project" value="InterPro"/>
</dbReference>
<gene>
    <name evidence="14 17" type="primary">leuB</name>
    <name evidence="17" type="ORF">EG352_02760</name>
</gene>
<feature type="binding site" evidence="14">
    <location>
        <position position="224"/>
    </location>
    <ligand>
        <name>Mg(2+)</name>
        <dbReference type="ChEBI" id="CHEBI:18420"/>
    </ligand>
</feature>
<evidence type="ECO:0000256" key="8">
    <source>
        <dbReference type="ARBA" id="ARBA00022723"/>
    </source>
</evidence>
<dbReference type="SMART" id="SM01329">
    <property type="entry name" value="Iso_dh"/>
    <property type="match status" value="1"/>
</dbReference>
<feature type="binding site" evidence="14">
    <location>
        <position position="100"/>
    </location>
    <ligand>
        <name>substrate</name>
    </ligand>
</feature>
<evidence type="ECO:0000313" key="17">
    <source>
        <dbReference type="EMBL" id="AZB16768.1"/>
    </source>
</evidence>
<dbReference type="PANTHER" id="PTHR42979:SF1">
    <property type="entry name" value="3-ISOPROPYLMALATE DEHYDROGENASE"/>
    <property type="match status" value="1"/>
</dbReference>
<dbReference type="NCBIfam" id="TIGR00169">
    <property type="entry name" value="leuB"/>
    <property type="match status" value="1"/>
</dbReference>
<dbReference type="Pfam" id="PF00180">
    <property type="entry name" value="Iso_dh"/>
    <property type="match status" value="1"/>
</dbReference>
<dbReference type="RefSeq" id="WP_061084504.1">
    <property type="nucleotide sequence ID" value="NZ_CP033930.1"/>
</dbReference>
<evidence type="ECO:0000256" key="12">
    <source>
        <dbReference type="ARBA" id="ARBA00023211"/>
    </source>
</evidence>
<dbReference type="FunFam" id="3.40.718.10:FF:000006">
    <property type="entry name" value="3-isopropylmalate dehydrogenase"/>
    <property type="match status" value="1"/>
</dbReference>
<keyword evidence="7 14" id="KW-0028">Amino-acid biosynthesis</keyword>
<evidence type="ECO:0000256" key="15">
    <source>
        <dbReference type="RuleBase" id="RU004445"/>
    </source>
</evidence>
<comment type="cofactor">
    <cofactor evidence="14 15">
        <name>Mg(2+)</name>
        <dbReference type="ChEBI" id="CHEBI:18420"/>
    </cofactor>
    <cofactor evidence="14 15">
        <name>Mn(2+)</name>
        <dbReference type="ChEBI" id="CHEBI:29035"/>
    </cofactor>
    <text evidence="14 15">Binds 1 Mg(2+) or Mn(2+) ion per subunit.</text>
</comment>
<reference evidence="17 18" key="1">
    <citation type="submission" date="2018-11" db="EMBL/GenBank/DDBJ databases">
        <title>Proposal to divide the Flavobacteriaceae and reorganize its genera based on Amino Acid Identity values calculated from whole genome sequences.</title>
        <authorList>
            <person name="Nicholson A.C."/>
            <person name="Gulvik C.A."/>
            <person name="Whitney A.M."/>
            <person name="Humrighouse B.W."/>
            <person name="Bell M."/>
            <person name="Holmes B."/>
            <person name="Steigerwalt A.G."/>
            <person name="Villarma A."/>
            <person name="Sheth M."/>
            <person name="Batra D."/>
            <person name="Pryor J."/>
            <person name="Bernardet J.-F."/>
            <person name="Hugo C."/>
            <person name="Kampfer P."/>
            <person name="Newman J."/>
            <person name="McQuiston J.R."/>
        </authorList>
    </citation>
    <scope>NUCLEOTIDE SEQUENCE [LARGE SCALE GENOMIC DNA]</scope>
    <source>
        <strain evidence="17 18">H5559</strain>
    </source>
</reference>
<comment type="catalytic activity">
    <reaction evidence="1 14 15">
        <text>(2R,3S)-3-isopropylmalate + NAD(+) = 4-methyl-2-oxopentanoate + CO2 + NADH</text>
        <dbReference type="Rhea" id="RHEA:32271"/>
        <dbReference type="ChEBI" id="CHEBI:16526"/>
        <dbReference type="ChEBI" id="CHEBI:17865"/>
        <dbReference type="ChEBI" id="CHEBI:35121"/>
        <dbReference type="ChEBI" id="CHEBI:57540"/>
        <dbReference type="ChEBI" id="CHEBI:57945"/>
        <dbReference type="EC" id="1.1.1.85"/>
    </reaction>
</comment>
<evidence type="ECO:0000256" key="7">
    <source>
        <dbReference type="ARBA" id="ARBA00022605"/>
    </source>
</evidence>
<dbReference type="PROSITE" id="PS00470">
    <property type="entry name" value="IDH_IMDH"/>
    <property type="match status" value="1"/>
</dbReference>
<keyword evidence="12 14" id="KW-0464">Manganese</keyword>
<evidence type="ECO:0000256" key="4">
    <source>
        <dbReference type="ARBA" id="ARBA00008319"/>
    </source>
</evidence>
<evidence type="ECO:0000256" key="14">
    <source>
        <dbReference type="HAMAP-Rule" id="MF_01033"/>
    </source>
</evidence>
<keyword evidence="6 14" id="KW-0432">Leucine biosynthesis</keyword>
<dbReference type="Proteomes" id="UP000269015">
    <property type="component" value="Chromosome"/>
</dbReference>
<evidence type="ECO:0000256" key="9">
    <source>
        <dbReference type="ARBA" id="ARBA00022842"/>
    </source>
</evidence>
<dbReference type="EC" id="1.1.1.85" evidence="14"/>
<evidence type="ECO:0000259" key="16">
    <source>
        <dbReference type="SMART" id="SM01329"/>
    </source>
</evidence>
<dbReference type="EMBL" id="CP033930">
    <property type="protein sequence ID" value="AZB16768.1"/>
    <property type="molecule type" value="Genomic_DNA"/>
</dbReference>
<protein>
    <recommendedName>
        <fullName evidence="14">3-isopropylmalate dehydrogenase</fullName>
        <ecNumber evidence="14">1.1.1.85</ecNumber>
    </recommendedName>
    <alternativeName>
        <fullName evidence="14">3-IPM-DH</fullName>
    </alternativeName>
    <alternativeName>
        <fullName evidence="14">Beta-IPM dehydrogenase</fullName>
        <shortName evidence="14">IMDH</shortName>
    </alternativeName>
</protein>
<evidence type="ECO:0000256" key="13">
    <source>
        <dbReference type="ARBA" id="ARBA00023304"/>
    </source>
</evidence>
<dbReference type="GO" id="GO:0000287">
    <property type="term" value="F:magnesium ion binding"/>
    <property type="evidence" value="ECO:0007669"/>
    <property type="project" value="InterPro"/>
</dbReference>
<dbReference type="Gene3D" id="3.40.718.10">
    <property type="entry name" value="Isopropylmalate Dehydrogenase"/>
    <property type="match status" value="1"/>
</dbReference>
<comment type="caution">
    <text evidence="14">Lacks conserved residue(s) required for the propagation of feature annotation.</text>
</comment>
<dbReference type="InterPro" id="IPR024084">
    <property type="entry name" value="IsoPropMal-DH-like_dom"/>
</dbReference>